<sequence length="93" mass="10236">MKSIFAIFVTFIGASVLVTAAPVEPQDPAIADVSLDLVARSAMHKKCGTYRRTGCQWKASFSHGDIAENYRACMRLHDCECAFIEEGECLYDG</sequence>
<dbReference type="EMBL" id="KL584749">
    <property type="protein sequence ID" value="KER00738.1"/>
    <property type="molecule type" value="Genomic_DNA"/>
</dbReference>
<name>A0A074Z381_AURSE</name>
<dbReference type="HOGENOM" id="CLU_2399321_0_0_1"/>
<dbReference type="OrthoDB" id="10367961at2759"/>
<protein>
    <recommendedName>
        <fullName evidence="4">Extracellular membrane protein CFEM domain-containing protein</fullName>
    </recommendedName>
</protein>
<proteinExistence type="predicted"/>
<evidence type="ECO:0008006" key="4">
    <source>
        <dbReference type="Google" id="ProtNLM"/>
    </source>
</evidence>
<feature type="chain" id="PRO_5001705314" description="Extracellular membrane protein CFEM domain-containing protein" evidence="1">
    <location>
        <begin position="21"/>
        <end position="93"/>
    </location>
</feature>
<dbReference type="AlphaFoldDB" id="A0A074Z381"/>
<organism evidence="2 3">
    <name type="scientific">Aureobasidium subglaciale (strain EXF-2481)</name>
    <name type="common">Aureobasidium pullulans var. subglaciale</name>
    <dbReference type="NCBI Taxonomy" id="1043005"/>
    <lineage>
        <taxon>Eukaryota</taxon>
        <taxon>Fungi</taxon>
        <taxon>Dikarya</taxon>
        <taxon>Ascomycota</taxon>
        <taxon>Pezizomycotina</taxon>
        <taxon>Dothideomycetes</taxon>
        <taxon>Dothideomycetidae</taxon>
        <taxon>Dothideales</taxon>
        <taxon>Saccotheciaceae</taxon>
        <taxon>Aureobasidium</taxon>
    </lineage>
</organism>
<reference evidence="2 3" key="1">
    <citation type="journal article" date="2014" name="BMC Genomics">
        <title>Genome sequencing of four Aureobasidium pullulans varieties: biotechnological potential, stress tolerance, and description of new species.</title>
        <authorList>
            <person name="Gostin Ar C."/>
            <person name="Ohm R.A."/>
            <person name="Kogej T."/>
            <person name="Sonjak S."/>
            <person name="Turk M."/>
            <person name="Zajc J."/>
            <person name="Zalar P."/>
            <person name="Grube M."/>
            <person name="Sun H."/>
            <person name="Han J."/>
            <person name="Sharma A."/>
            <person name="Chiniquy J."/>
            <person name="Ngan C.Y."/>
            <person name="Lipzen A."/>
            <person name="Barry K."/>
            <person name="Grigoriev I.V."/>
            <person name="Gunde-Cimerman N."/>
        </authorList>
    </citation>
    <scope>NUCLEOTIDE SEQUENCE [LARGE SCALE GENOMIC DNA]</scope>
    <source>
        <strain evidence="2 3">EXF-2481</strain>
    </source>
</reference>
<evidence type="ECO:0000313" key="2">
    <source>
        <dbReference type="EMBL" id="KER00738.1"/>
    </source>
</evidence>
<dbReference type="Proteomes" id="UP000030641">
    <property type="component" value="Unassembled WGS sequence"/>
</dbReference>
<gene>
    <name evidence="2" type="ORF">AUEXF2481DRAFT_34984</name>
</gene>
<evidence type="ECO:0000256" key="1">
    <source>
        <dbReference type="SAM" id="SignalP"/>
    </source>
</evidence>
<dbReference type="InParanoid" id="A0A074Z381"/>
<feature type="signal peptide" evidence="1">
    <location>
        <begin position="1"/>
        <end position="20"/>
    </location>
</feature>
<evidence type="ECO:0000313" key="3">
    <source>
        <dbReference type="Proteomes" id="UP000030641"/>
    </source>
</evidence>
<accession>A0A074Z381</accession>
<keyword evidence="3" id="KW-1185">Reference proteome</keyword>
<dbReference type="GeneID" id="25365201"/>
<dbReference type="RefSeq" id="XP_013349252.1">
    <property type="nucleotide sequence ID" value="XM_013493798.1"/>
</dbReference>
<keyword evidence="1" id="KW-0732">Signal</keyword>